<comment type="similarity">
    <text evidence="1">Belongs to the GILT family.</text>
</comment>
<organism evidence="3">
    <name type="scientific">Timema tahoe</name>
    <dbReference type="NCBI Taxonomy" id="61484"/>
    <lineage>
        <taxon>Eukaryota</taxon>
        <taxon>Metazoa</taxon>
        <taxon>Ecdysozoa</taxon>
        <taxon>Arthropoda</taxon>
        <taxon>Hexapoda</taxon>
        <taxon>Insecta</taxon>
        <taxon>Pterygota</taxon>
        <taxon>Neoptera</taxon>
        <taxon>Polyneoptera</taxon>
        <taxon>Phasmatodea</taxon>
        <taxon>Timematodea</taxon>
        <taxon>Timematoidea</taxon>
        <taxon>Timematidae</taxon>
        <taxon>Timema</taxon>
    </lineage>
</organism>
<keyword evidence="2" id="KW-0325">Glycoprotein</keyword>
<dbReference type="Pfam" id="PF03227">
    <property type="entry name" value="GILT"/>
    <property type="match status" value="1"/>
</dbReference>
<evidence type="ECO:0008006" key="4">
    <source>
        <dbReference type="Google" id="ProtNLM"/>
    </source>
</evidence>
<gene>
    <name evidence="3" type="ORF">TTEB3V08_LOCUS6687</name>
</gene>
<evidence type="ECO:0000256" key="1">
    <source>
        <dbReference type="ARBA" id="ARBA00005679"/>
    </source>
</evidence>
<proteinExistence type="inferred from homology"/>
<dbReference type="PANTHER" id="PTHR13234:SF68">
    <property type="entry name" value="GH19763P"/>
    <property type="match status" value="1"/>
</dbReference>
<dbReference type="GO" id="GO:0016671">
    <property type="term" value="F:oxidoreductase activity, acting on a sulfur group of donors, disulfide as acceptor"/>
    <property type="evidence" value="ECO:0007669"/>
    <property type="project" value="InterPro"/>
</dbReference>
<dbReference type="EMBL" id="OE002432">
    <property type="protein sequence ID" value="CAD7458714.1"/>
    <property type="molecule type" value="Genomic_DNA"/>
</dbReference>
<sequence length="253" mass="28076">MGPELDRYSLEEMYPHMCGRKVGINLDKITLNTPYTCPGFAPRPLHQRQTGLDKLGAQCAHPPTWLAVTVYYESLCPDSVAFITRQLYPTWRLIGDYIYIKFVPFGKSKSNLLGGFNCQHGPRECEGNAIQSCALSLMGQGSPEQVEFVNCIMGSRQPLLVGEQCSTRSGVSWPIVSMCASSKEGTSLQLEAERQTKTLYPGPSFVPTITYDNLLDMYRGAGRKITANISTDTLSSCCNVRQRIEVMKLSETP</sequence>
<protein>
    <recommendedName>
        <fullName evidence="4">Gamma interferon-inducible thiol reductase</fullName>
    </recommendedName>
</protein>
<name>A0A7R9NWM1_9NEOP</name>
<accession>A0A7R9NWM1</accession>
<dbReference type="AlphaFoldDB" id="A0A7R9NWM1"/>
<dbReference type="InterPro" id="IPR004911">
    <property type="entry name" value="Interferon-induced_GILT"/>
</dbReference>
<evidence type="ECO:0000313" key="3">
    <source>
        <dbReference type="EMBL" id="CAD7458714.1"/>
    </source>
</evidence>
<dbReference type="PANTHER" id="PTHR13234">
    <property type="entry name" value="GAMMA-INTERFERON INDUCIBLE LYSOSOMAL THIOL REDUCTASE GILT"/>
    <property type="match status" value="1"/>
</dbReference>
<evidence type="ECO:0000256" key="2">
    <source>
        <dbReference type="ARBA" id="ARBA00023180"/>
    </source>
</evidence>
<reference evidence="3" key="1">
    <citation type="submission" date="2020-11" db="EMBL/GenBank/DDBJ databases">
        <authorList>
            <person name="Tran Van P."/>
        </authorList>
    </citation>
    <scope>NUCLEOTIDE SEQUENCE</scope>
</reference>